<keyword evidence="1" id="KW-0004">4Fe-4S</keyword>
<dbReference type="InterPro" id="IPR005840">
    <property type="entry name" value="Ribosomal_uS12_MeSTrfase_RimO"/>
</dbReference>
<accession>A0A6G7PW55</accession>
<dbReference type="SFLD" id="SFLDF00274">
    <property type="entry name" value="ribosomal_protein_S12_methylth"/>
    <property type="match status" value="1"/>
</dbReference>
<feature type="binding site" evidence="1">
    <location>
        <position position="156"/>
    </location>
    <ligand>
        <name>[4Fe-4S] cluster</name>
        <dbReference type="ChEBI" id="CHEBI:49883"/>
        <label>2</label>
        <note>4Fe-4S-S-AdoMet</note>
    </ligand>
</feature>
<dbReference type="SUPFAM" id="SSF102114">
    <property type="entry name" value="Radical SAM enzymes"/>
    <property type="match status" value="1"/>
</dbReference>
<dbReference type="GO" id="GO:0006400">
    <property type="term" value="P:tRNA modification"/>
    <property type="evidence" value="ECO:0007669"/>
    <property type="project" value="InterPro"/>
</dbReference>
<keyword evidence="3" id="KW-1185">Reference proteome</keyword>
<dbReference type="GO" id="GO:0035599">
    <property type="term" value="F:aspartic acid methylthiotransferase activity"/>
    <property type="evidence" value="ECO:0007669"/>
    <property type="project" value="TreeGrafter"/>
</dbReference>
<dbReference type="NCBIfam" id="TIGR00089">
    <property type="entry name" value="MiaB/RimO family radical SAM methylthiotransferase"/>
    <property type="match status" value="1"/>
</dbReference>
<dbReference type="InterPro" id="IPR002792">
    <property type="entry name" value="TRAM_dom"/>
</dbReference>
<dbReference type="InterPro" id="IPR005839">
    <property type="entry name" value="Methylthiotransferase"/>
</dbReference>
<feature type="binding site" evidence="1">
    <location>
        <position position="12"/>
    </location>
    <ligand>
        <name>[4Fe-4S] cluster</name>
        <dbReference type="ChEBI" id="CHEBI:49883"/>
        <label>1</label>
    </ligand>
</feature>
<dbReference type="PROSITE" id="PS51918">
    <property type="entry name" value="RADICAL_SAM"/>
    <property type="match status" value="1"/>
</dbReference>
<dbReference type="Gene3D" id="2.40.50.140">
    <property type="entry name" value="Nucleic acid-binding proteins"/>
    <property type="match status" value="1"/>
</dbReference>
<dbReference type="NCBIfam" id="TIGR01125">
    <property type="entry name" value="30S ribosomal protein S12 methylthiotransferase RimO"/>
    <property type="match status" value="1"/>
</dbReference>
<dbReference type="Pfam" id="PF00919">
    <property type="entry name" value="UPF0004"/>
    <property type="match status" value="1"/>
</dbReference>
<name>A0A6G7PW55_9BACT</name>
<feature type="binding site" evidence="1">
    <location>
        <position position="163"/>
    </location>
    <ligand>
        <name>[4Fe-4S] cluster</name>
        <dbReference type="ChEBI" id="CHEBI:49883"/>
        <label>2</label>
        <note>4Fe-4S-S-AdoMet</note>
    </ligand>
</feature>
<dbReference type="InterPro" id="IPR006638">
    <property type="entry name" value="Elp3/MiaA/NifB-like_rSAM"/>
</dbReference>
<dbReference type="InterPro" id="IPR012340">
    <property type="entry name" value="NA-bd_OB-fold"/>
</dbReference>
<comment type="function">
    <text evidence="1">Catalyzes the methylthiolation of an aspartic acid residue of ribosomal protein uS12.</text>
</comment>
<evidence type="ECO:0000313" key="3">
    <source>
        <dbReference type="Proteomes" id="UP000502179"/>
    </source>
</evidence>
<dbReference type="CDD" id="cd01335">
    <property type="entry name" value="Radical_SAM"/>
    <property type="match status" value="1"/>
</dbReference>
<keyword evidence="1" id="KW-0408">Iron</keyword>
<keyword evidence="2" id="KW-0689">Ribosomal protein</keyword>
<dbReference type="InterPro" id="IPR023404">
    <property type="entry name" value="rSAM_horseshoe"/>
</dbReference>
<dbReference type="Pfam" id="PF04055">
    <property type="entry name" value="Radical_SAM"/>
    <property type="match status" value="1"/>
</dbReference>
<protein>
    <recommendedName>
        <fullName evidence="1">Ribosomal protein uS12 methylthiotransferase RimO</fullName>
        <shortName evidence="1">uS12 MTTase</shortName>
        <shortName evidence="1">uS12 methylthiotransferase</shortName>
        <ecNumber evidence="1">2.8.4.4</ecNumber>
    </recommendedName>
    <alternativeName>
        <fullName evidence="1">Ribosomal protein uS12 (aspartate-C(3))-methylthiotransferase</fullName>
    </alternativeName>
    <alternativeName>
        <fullName evidence="1">Ribosome maturation factor RimO</fullName>
    </alternativeName>
</protein>
<dbReference type="Pfam" id="PF18693">
    <property type="entry name" value="TRAM_2"/>
    <property type="match status" value="1"/>
</dbReference>
<dbReference type="SFLD" id="SFLDG01061">
    <property type="entry name" value="methylthiotransferase"/>
    <property type="match status" value="1"/>
</dbReference>
<dbReference type="FunFam" id="3.80.30.20:FF:000001">
    <property type="entry name" value="tRNA-2-methylthio-N(6)-dimethylallyladenosine synthase 2"/>
    <property type="match status" value="1"/>
</dbReference>
<dbReference type="Gene3D" id="3.80.30.20">
    <property type="entry name" value="tm_1862 like domain"/>
    <property type="match status" value="1"/>
</dbReference>
<dbReference type="InterPro" id="IPR013848">
    <property type="entry name" value="Methylthiotransferase_N"/>
</dbReference>
<feature type="binding site" evidence="1">
    <location>
        <position position="48"/>
    </location>
    <ligand>
        <name>[4Fe-4S] cluster</name>
        <dbReference type="ChEBI" id="CHEBI:49883"/>
        <label>1</label>
    </ligand>
</feature>
<feature type="binding site" evidence="1">
    <location>
        <position position="160"/>
    </location>
    <ligand>
        <name>[4Fe-4S] cluster</name>
        <dbReference type="ChEBI" id="CHEBI:49883"/>
        <label>2</label>
        <note>4Fe-4S-S-AdoMet</note>
    </ligand>
</feature>
<dbReference type="InterPro" id="IPR007197">
    <property type="entry name" value="rSAM"/>
</dbReference>
<keyword evidence="2" id="KW-0687">Ribonucleoprotein</keyword>
<dbReference type="PROSITE" id="PS01278">
    <property type="entry name" value="MTTASE_RADICAL"/>
    <property type="match status" value="1"/>
</dbReference>
<dbReference type="GO" id="GO:0005840">
    <property type="term" value="C:ribosome"/>
    <property type="evidence" value="ECO:0007669"/>
    <property type="project" value="UniProtKB-KW"/>
</dbReference>
<dbReference type="GO" id="GO:0005829">
    <property type="term" value="C:cytosol"/>
    <property type="evidence" value="ECO:0007669"/>
    <property type="project" value="TreeGrafter"/>
</dbReference>
<dbReference type="PROSITE" id="PS51449">
    <property type="entry name" value="MTTASE_N"/>
    <property type="match status" value="1"/>
</dbReference>
<sequence length="438" mass="50290">MMRRFFLISLGCPKNRVDSEYCLGLFSEIGGELVLNPEDADYVIVNTCAFIRPAVEESIETILELAELKKEKQFKLIVSGCLPGRYKEELIKELPEVDAFLGPEPFHELKEALEALENGKKYISLNTKNYKKNNQIPTRISSISPFYAYLKISEGCSNSCSYCTIPLIRGPKRSRSFDILVSEAQKLVASGIKEIIIVGQDITDYKYQNKDLISLLKELDKIEDLKWIRLLYLHPKRITKKLLEHINYSSKIVPYFDIPIQHASDRILNLMGRGYNQKDLESIFQKIRKTIPNASLRTTVMVGFPGETDKDFEVLLKFIEKIKFDHLGSFIFYPEEGTPAALYKKQIPLKIKEERYKLIMEKQQLISLEKNKEKVGKIIDVLIEGISEEKGDFIGRGYHQAPEIDGYTYIKANSLQLGNIIPIKITNFKEYDLIGKPI</sequence>
<dbReference type="Proteomes" id="UP000502179">
    <property type="component" value="Chromosome"/>
</dbReference>
<keyword evidence="1" id="KW-0963">Cytoplasm</keyword>
<evidence type="ECO:0000313" key="2">
    <source>
        <dbReference type="EMBL" id="QIJ71892.1"/>
    </source>
</evidence>
<comment type="subcellular location">
    <subcellularLocation>
        <location evidence="1">Cytoplasm</location>
    </subcellularLocation>
</comment>
<dbReference type="EMBL" id="CP048877">
    <property type="protein sequence ID" value="QIJ71892.1"/>
    <property type="molecule type" value="Genomic_DNA"/>
</dbReference>
<keyword evidence="1" id="KW-0479">Metal-binding</keyword>
<organism evidence="2 3">
    <name type="scientific">Thermosulfuriphilus ammonigenes</name>
    <dbReference type="NCBI Taxonomy" id="1936021"/>
    <lineage>
        <taxon>Bacteria</taxon>
        <taxon>Pseudomonadati</taxon>
        <taxon>Thermodesulfobacteriota</taxon>
        <taxon>Thermodesulfobacteria</taxon>
        <taxon>Thermodesulfobacteriales</taxon>
        <taxon>Thermodesulfobacteriaceae</taxon>
        <taxon>Thermosulfuriphilus</taxon>
    </lineage>
</organism>
<keyword evidence="1" id="KW-0949">S-adenosyl-L-methionine</keyword>
<dbReference type="InterPro" id="IPR058240">
    <property type="entry name" value="rSAM_sf"/>
</dbReference>
<dbReference type="InterPro" id="IPR020612">
    <property type="entry name" value="Methylthiotransferase_CS"/>
</dbReference>
<gene>
    <name evidence="1 2" type="primary">rimO</name>
    <name evidence="2" type="ORF">G4V39_06275</name>
</gene>
<evidence type="ECO:0000256" key="1">
    <source>
        <dbReference type="HAMAP-Rule" id="MF_01865"/>
    </source>
</evidence>
<comment type="similarity">
    <text evidence="1">Belongs to the methylthiotransferase family. RimO subfamily.</text>
</comment>
<dbReference type="AlphaFoldDB" id="A0A6G7PW55"/>
<dbReference type="PROSITE" id="PS50926">
    <property type="entry name" value="TRAM"/>
    <property type="match status" value="1"/>
</dbReference>
<dbReference type="PANTHER" id="PTHR43837">
    <property type="entry name" value="RIBOSOMAL PROTEIN S12 METHYLTHIOTRANSFERASE RIMO"/>
    <property type="match status" value="1"/>
</dbReference>
<feature type="binding site" evidence="1">
    <location>
        <position position="81"/>
    </location>
    <ligand>
        <name>[4Fe-4S] cluster</name>
        <dbReference type="ChEBI" id="CHEBI:49883"/>
        <label>1</label>
    </ligand>
</feature>
<comment type="cofactor">
    <cofactor evidence="1">
        <name>[4Fe-4S] cluster</name>
        <dbReference type="ChEBI" id="CHEBI:49883"/>
    </cofactor>
    <text evidence="1">Binds 2 [4Fe-4S] clusters. One cluster is coordinated with 3 cysteines and an exchangeable S-adenosyl-L-methionine.</text>
</comment>
<dbReference type="Gene3D" id="3.40.50.12160">
    <property type="entry name" value="Methylthiotransferase, N-terminal domain"/>
    <property type="match status" value="1"/>
</dbReference>
<dbReference type="SFLD" id="SFLDG01082">
    <property type="entry name" value="B12-binding_domain_containing"/>
    <property type="match status" value="1"/>
</dbReference>
<dbReference type="GO" id="GO:0051539">
    <property type="term" value="F:4 iron, 4 sulfur cluster binding"/>
    <property type="evidence" value="ECO:0007669"/>
    <property type="project" value="UniProtKB-UniRule"/>
</dbReference>
<dbReference type="SFLD" id="SFLDS00029">
    <property type="entry name" value="Radical_SAM"/>
    <property type="match status" value="1"/>
</dbReference>
<keyword evidence="1 2" id="KW-0808">Transferase</keyword>
<dbReference type="PANTHER" id="PTHR43837:SF1">
    <property type="entry name" value="RIBOSOMAL PROTEIN US12 METHYLTHIOTRANSFERASE RIMO"/>
    <property type="match status" value="1"/>
</dbReference>
<dbReference type="RefSeq" id="WP_166032110.1">
    <property type="nucleotide sequence ID" value="NZ_CP048877.1"/>
</dbReference>
<dbReference type="GO" id="GO:0103039">
    <property type="term" value="F:protein methylthiotransferase activity"/>
    <property type="evidence" value="ECO:0007669"/>
    <property type="project" value="UniProtKB-EC"/>
</dbReference>
<keyword evidence="1" id="KW-0411">Iron-sulfur</keyword>
<dbReference type="GO" id="GO:0046872">
    <property type="term" value="F:metal ion binding"/>
    <property type="evidence" value="ECO:0007669"/>
    <property type="project" value="UniProtKB-KW"/>
</dbReference>
<dbReference type="SMART" id="SM00729">
    <property type="entry name" value="Elp3"/>
    <property type="match status" value="1"/>
</dbReference>
<dbReference type="HAMAP" id="MF_01865">
    <property type="entry name" value="MTTase_RimO"/>
    <property type="match status" value="1"/>
</dbReference>
<reference evidence="2 3" key="1">
    <citation type="submission" date="2020-02" db="EMBL/GenBank/DDBJ databases">
        <title>Genome analysis of Thermosulfuriphilus ammonigenes ST65T, an anaerobic thermophilic chemolithoautotrophic bacterium isolated from a deep-sea hydrothermal vent.</title>
        <authorList>
            <person name="Slobodkina G."/>
            <person name="Allioux M."/>
            <person name="Merkel A."/>
            <person name="Alain K."/>
            <person name="Jebbar M."/>
            <person name="Slobodkin A."/>
        </authorList>
    </citation>
    <scope>NUCLEOTIDE SEQUENCE [LARGE SCALE GENOMIC DNA]</scope>
    <source>
        <strain evidence="2 3">ST65</strain>
    </source>
</reference>
<proteinExistence type="inferred from homology"/>
<comment type="catalytic activity">
    <reaction evidence="1">
        <text>L-aspartate(89)-[ribosomal protein uS12]-hydrogen + (sulfur carrier)-SH + AH2 + 2 S-adenosyl-L-methionine = 3-methylsulfanyl-L-aspartate(89)-[ribosomal protein uS12]-hydrogen + (sulfur carrier)-H + 5'-deoxyadenosine + L-methionine + A + S-adenosyl-L-homocysteine + 2 H(+)</text>
        <dbReference type="Rhea" id="RHEA:37087"/>
        <dbReference type="Rhea" id="RHEA-COMP:10460"/>
        <dbReference type="Rhea" id="RHEA-COMP:10461"/>
        <dbReference type="Rhea" id="RHEA-COMP:14737"/>
        <dbReference type="Rhea" id="RHEA-COMP:14739"/>
        <dbReference type="ChEBI" id="CHEBI:13193"/>
        <dbReference type="ChEBI" id="CHEBI:15378"/>
        <dbReference type="ChEBI" id="CHEBI:17319"/>
        <dbReference type="ChEBI" id="CHEBI:17499"/>
        <dbReference type="ChEBI" id="CHEBI:29917"/>
        <dbReference type="ChEBI" id="CHEBI:29961"/>
        <dbReference type="ChEBI" id="CHEBI:57844"/>
        <dbReference type="ChEBI" id="CHEBI:57856"/>
        <dbReference type="ChEBI" id="CHEBI:59789"/>
        <dbReference type="ChEBI" id="CHEBI:64428"/>
        <dbReference type="ChEBI" id="CHEBI:73599"/>
        <dbReference type="EC" id="2.8.4.4"/>
    </reaction>
</comment>
<dbReference type="KEGG" id="tav:G4V39_06275"/>
<dbReference type="EC" id="2.8.4.4" evidence="1"/>
<dbReference type="InterPro" id="IPR038135">
    <property type="entry name" value="Methylthiotransferase_N_sf"/>
</dbReference>